<feature type="transmembrane region" description="Helical" evidence="7">
    <location>
        <begin position="183"/>
        <end position="200"/>
    </location>
</feature>
<gene>
    <name evidence="9" type="ORF">IDF66_11080</name>
</gene>
<reference evidence="9 10" key="1">
    <citation type="submission" date="2020-09" db="EMBL/GenBank/DDBJ databases">
        <title>Novel species in genus Gordonia.</title>
        <authorList>
            <person name="Zhang G."/>
        </authorList>
    </citation>
    <scope>NUCLEOTIDE SEQUENCE [LARGE SCALE GENOMIC DNA]</scope>
    <source>
        <strain evidence="9 10">ON-33</strain>
    </source>
</reference>
<evidence type="ECO:0000256" key="4">
    <source>
        <dbReference type="ARBA" id="ARBA00022692"/>
    </source>
</evidence>
<keyword evidence="2" id="KW-0813">Transport</keyword>
<dbReference type="InterPro" id="IPR050171">
    <property type="entry name" value="MFS_Transporters"/>
</dbReference>
<name>A0ABR7WE34_9ACTN</name>
<comment type="caution">
    <text evidence="9">The sequence shown here is derived from an EMBL/GenBank/DDBJ whole genome shotgun (WGS) entry which is preliminary data.</text>
</comment>
<evidence type="ECO:0000256" key="2">
    <source>
        <dbReference type="ARBA" id="ARBA00022448"/>
    </source>
</evidence>
<dbReference type="EMBL" id="JACWMS010000002">
    <property type="protein sequence ID" value="MBD1320132.1"/>
    <property type="molecule type" value="Genomic_DNA"/>
</dbReference>
<evidence type="ECO:0000256" key="1">
    <source>
        <dbReference type="ARBA" id="ARBA00004651"/>
    </source>
</evidence>
<dbReference type="PANTHER" id="PTHR23517:SF3">
    <property type="entry name" value="INTEGRAL MEMBRANE TRANSPORT PROTEIN"/>
    <property type="match status" value="1"/>
</dbReference>
<feature type="transmembrane region" description="Helical" evidence="7">
    <location>
        <begin position="114"/>
        <end position="135"/>
    </location>
</feature>
<keyword evidence="3" id="KW-1003">Cell membrane</keyword>
<dbReference type="SUPFAM" id="SSF103473">
    <property type="entry name" value="MFS general substrate transporter"/>
    <property type="match status" value="1"/>
</dbReference>
<comment type="subcellular location">
    <subcellularLocation>
        <location evidence="1">Cell membrane</location>
        <topology evidence="1">Multi-pass membrane protein</topology>
    </subcellularLocation>
</comment>
<feature type="domain" description="Major facilitator superfamily (MFS) profile" evidence="8">
    <location>
        <begin position="22"/>
        <end position="408"/>
    </location>
</feature>
<keyword evidence="4 7" id="KW-0812">Transmembrane</keyword>
<evidence type="ECO:0000313" key="9">
    <source>
        <dbReference type="EMBL" id="MBD1320132.1"/>
    </source>
</evidence>
<accession>A0ABR7WE34</accession>
<evidence type="ECO:0000313" key="10">
    <source>
        <dbReference type="Proteomes" id="UP000602395"/>
    </source>
</evidence>
<protein>
    <submittedName>
        <fullName evidence="9">MFS transporter</fullName>
    </submittedName>
</protein>
<dbReference type="RefSeq" id="WP_190266866.1">
    <property type="nucleotide sequence ID" value="NZ_BAABAD010000004.1"/>
</dbReference>
<dbReference type="PANTHER" id="PTHR23517">
    <property type="entry name" value="RESISTANCE PROTEIN MDTM, PUTATIVE-RELATED-RELATED"/>
    <property type="match status" value="1"/>
</dbReference>
<keyword evidence="10" id="KW-1185">Reference proteome</keyword>
<feature type="transmembrane region" description="Helical" evidence="7">
    <location>
        <begin position="298"/>
        <end position="316"/>
    </location>
</feature>
<dbReference type="Proteomes" id="UP000602395">
    <property type="component" value="Unassembled WGS sequence"/>
</dbReference>
<feature type="transmembrane region" description="Helical" evidence="7">
    <location>
        <begin position="230"/>
        <end position="252"/>
    </location>
</feature>
<evidence type="ECO:0000256" key="7">
    <source>
        <dbReference type="SAM" id="Phobius"/>
    </source>
</evidence>
<organism evidence="9 10">
    <name type="scientific">Gordonia hankookensis</name>
    <dbReference type="NCBI Taxonomy" id="589403"/>
    <lineage>
        <taxon>Bacteria</taxon>
        <taxon>Bacillati</taxon>
        <taxon>Actinomycetota</taxon>
        <taxon>Actinomycetes</taxon>
        <taxon>Mycobacteriales</taxon>
        <taxon>Gordoniaceae</taxon>
        <taxon>Gordonia</taxon>
    </lineage>
</organism>
<feature type="transmembrane region" description="Helical" evidence="7">
    <location>
        <begin position="388"/>
        <end position="407"/>
    </location>
</feature>
<dbReference type="InterPro" id="IPR005829">
    <property type="entry name" value="Sugar_transporter_CS"/>
</dbReference>
<dbReference type="Pfam" id="PF07690">
    <property type="entry name" value="MFS_1"/>
    <property type="match status" value="1"/>
</dbReference>
<feature type="transmembrane region" description="Helical" evidence="7">
    <location>
        <begin position="156"/>
        <end position="177"/>
    </location>
</feature>
<feature type="transmembrane region" description="Helical" evidence="7">
    <location>
        <begin position="57"/>
        <end position="78"/>
    </location>
</feature>
<dbReference type="Gene3D" id="1.20.1250.20">
    <property type="entry name" value="MFS general substrate transporter like domains"/>
    <property type="match status" value="1"/>
</dbReference>
<feature type="transmembrane region" description="Helical" evidence="7">
    <location>
        <begin position="322"/>
        <end position="343"/>
    </location>
</feature>
<feature type="transmembrane region" description="Helical" evidence="7">
    <location>
        <begin position="264"/>
        <end position="286"/>
    </location>
</feature>
<dbReference type="InterPro" id="IPR020846">
    <property type="entry name" value="MFS_dom"/>
</dbReference>
<keyword evidence="6 7" id="KW-0472">Membrane</keyword>
<feature type="transmembrane region" description="Helical" evidence="7">
    <location>
        <begin position="20"/>
        <end position="37"/>
    </location>
</feature>
<keyword evidence="5 7" id="KW-1133">Transmembrane helix</keyword>
<evidence type="ECO:0000256" key="3">
    <source>
        <dbReference type="ARBA" id="ARBA00022475"/>
    </source>
</evidence>
<sequence length="417" mass="43585">MSLGTQQRPTAVDRASRRAVPPWVLVFGAVFVCSWAGNQFSPMLLLYKEAEHYSAGTVTSFLGVYVAGLAPALIIAGAVSDHVGRRIPMFWAVCFGLAGSVLLSLGELGSVPIYLGRLVSGMTVGTAMAVGTTWLKEMSGEPYDMTADAGAGARRASLAFTLGSALGALVAGSIAQWGPWPEVLPYAIHVAVTLPFLWLVRRPPETSTPDAVRPPLRTRLSVPSARHRRFLRVVIVCGPWLFVACGLSYGYLPVLLGDAAGGLGLAYATVLSVIALVSGALIQPVAKRIDSSSSARGIVVSLATLTVGMLVMMAAVATDQLLIGAVASVVFGAGFGIGLVSGLLEVQRIAPAADLAKLTGVFYAVAYLGFIVPTILAALTPPFTTMELLTALVVLLIISTLVVLISYRKHLPVTGSR</sequence>
<dbReference type="InterPro" id="IPR011701">
    <property type="entry name" value="MFS"/>
</dbReference>
<feature type="transmembrane region" description="Helical" evidence="7">
    <location>
        <begin position="355"/>
        <end position="376"/>
    </location>
</feature>
<feature type="transmembrane region" description="Helical" evidence="7">
    <location>
        <begin position="90"/>
        <end position="108"/>
    </location>
</feature>
<evidence type="ECO:0000256" key="6">
    <source>
        <dbReference type="ARBA" id="ARBA00023136"/>
    </source>
</evidence>
<evidence type="ECO:0000259" key="8">
    <source>
        <dbReference type="PROSITE" id="PS50850"/>
    </source>
</evidence>
<dbReference type="PROSITE" id="PS00216">
    <property type="entry name" value="SUGAR_TRANSPORT_1"/>
    <property type="match status" value="1"/>
</dbReference>
<dbReference type="PROSITE" id="PS50850">
    <property type="entry name" value="MFS"/>
    <property type="match status" value="1"/>
</dbReference>
<dbReference type="InterPro" id="IPR036259">
    <property type="entry name" value="MFS_trans_sf"/>
</dbReference>
<proteinExistence type="predicted"/>
<evidence type="ECO:0000256" key="5">
    <source>
        <dbReference type="ARBA" id="ARBA00022989"/>
    </source>
</evidence>